<dbReference type="InterPro" id="IPR014755">
    <property type="entry name" value="Cu-Rt/internalin_Ig-like"/>
</dbReference>
<evidence type="ECO:0000259" key="3">
    <source>
        <dbReference type="Pfam" id="PF13205"/>
    </source>
</evidence>
<organism evidence="5 6">
    <name type="scientific">Turneriella parva (strain ATCC BAA-1111 / DSM 21527 / NCTC 11395 / H)</name>
    <name type="common">Leptospira parva</name>
    <dbReference type="NCBI Taxonomy" id="869212"/>
    <lineage>
        <taxon>Bacteria</taxon>
        <taxon>Pseudomonadati</taxon>
        <taxon>Spirochaetota</taxon>
        <taxon>Spirochaetia</taxon>
        <taxon>Leptospirales</taxon>
        <taxon>Leptospiraceae</taxon>
        <taxon>Turneriella</taxon>
    </lineage>
</organism>
<reference evidence="5 6" key="1">
    <citation type="submission" date="2012-06" db="EMBL/GenBank/DDBJ databases">
        <title>The complete chromosome of genome of Turneriella parva DSM 21527.</title>
        <authorList>
            <consortium name="US DOE Joint Genome Institute (JGI-PGF)"/>
            <person name="Lucas S."/>
            <person name="Han J."/>
            <person name="Lapidus A."/>
            <person name="Bruce D."/>
            <person name="Goodwin L."/>
            <person name="Pitluck S."/>
            <person name="Peters L."/>
            <person name="Kyrpides N."/>
            <person name="Mavromatis K."/>
            <person name="Ivanova N."/>
            <person name="Mikhailova N."/>
            <person name="Chertkov O."/>
            <person name="Detter J.C."/>
            <person name="Tapia R."/>
            <person name="Han C."/>
            <person name="Land M."/>
            <person name="Hauser L."/>
            <person name="Markowitz V."/>
            <person name="Cheng J.-F."/>
            <person name="Hugenholtz P."/>
            <person name="Woyke T."/>
            <person name="Wu D."/>
            <person name="Gronow S."/>
            <person name="Wellnitz S."/>
            <person name="Brambilla E."/>
            <person name="Klenk H.-P."/>
            <person name="Eisen J.A."/>
        </authorList>
    </citation>
    <scope>NUCLEOTIDE SEQUENCE [LARGE SCALE GENOMIC DNA]</scope>
    <source>
        <strain evidence="6">ATCC BAA-1111 / DSM 21527 / NCTC 11395 / H</strain>
    </source>
</reference>
<dbReference type="Gene3D" id="2.60.40.10">
    <property type="entry name" value="Immunoglobulins"/>
    <property type="match status" value="1"/>
</dbReference>
<dbReference type="InterPro" id="IPR032812">
    <property type="entry name" value="SbsA_Ig"/>
</dbReference>
<protein>
    <recommendedName>
        <fullName evidence="7">Fibronectin type III domain protein</fullName>
    </recommendedName>
</protein>
<dbReference type="AlphaFoldDB" id="I4B259"/>
<evidence type="ECO:0000259" key="4">
    <source>
        <dbReference type="Pfam" id="PF13290"/>
    </source>
</evidence>
<gene>
    <name evidence="5" type="ordered locus">Turpa_0715</name>
</gene>
<sequence length="774" mass="78340">MQKIRLIVPIIFATLLAACGGGGSASGAAADPGGGSGQTGDTTAPTVGAAISFSGISDTTITVSWGAASDAGTATANLQYRLVRAASAAEIDTIAKVDDAAAGVTVIDNYTAALTSRNVTGLAASTTYFFAVVVRDAVGNKAIYTPASATTSVAGTTASPVFNPAPGTFGTAPNLQMTSSTSGAVICYTSNGATPVCNGAKTGCTTGILYSSAISVAATATYKAIACKTGNTDSSETSGLYTIDTTAPTVASTTPADSATGISTGSTIAVTFSEAMTPSTLKAATTTSCLTDSPTVQVSTNNFANCIPMTSATLSTSDNITFTMTPASALSTFTVYKIRVTTGAQDVVGNAIAAQYTSPNGFTTALAGALTINSLTPASGTYSTAQAAAATTTETGASICYTTNGVDPTAGTPGTCDTSFVNEGQTIAIGTTLTLKVLATKAGHTNSAVATRNYTITPAVTGTLPANGDTGADPAGTITIGFSKTMNRTSFSFNATAGACSGNIQVSADNFTNCIGFTIPAGNASSFVLTPAATLASATTYKVKVTTGAQDTSGNAATAFEHATGFTTRYYRTESIDGTNNFVAGETFATTQGVAGDVYVTADSTYLYVGVRHTDIQASGAGAGNKFAYILFATDLNDANGLNTSSDSKAKFGAASKMRWHWKTRIDGANYTEYQQANGTNWSTTWNDNKNDWRAAGYVEARILLTEFGGTAPSAIKIAAYIVDYNGDSGNGWVYNLLSGATEGSGSVARDLVKYIDYNRTLSTTPNATATGNF</sequence>
<dbReference type="Proteomes" id="UP000006048">
    <property type="component" value="Chromosome"/>
</dbReference>
<feature type="domain" description="GH29D-like beta-sandwich" evidence="4">
    <location>
        <begin position="164"/>
        <end position="235"/>
    </location>
</feature>
<evidence type="ECO:0000256" key="1">
    <source>
        <dbReference type="ARBA" id="ARBA00022729"/>
    </source>
</evidence>
<dbReference type="RefSeq" id="WP_014801884.1">
    <property type="nucleotide sequence ID" value="NC_018020.1"/>
</dbReference>
<dbReference type="Gene3D" id="2.60.40.1220">
    <property type="match status" value="2"/>
</dbReference>
<feature type="domain" description="SbsA Ig-like" evidence="3">
    <location>
        <begin position="244"/>
        <end position="364"/>
    </location>
</feature>
<dbReference type="OrthoDB" id="344143at2"/>
<dbReference type="SUPFAM" id="SSF49265">
    <property type="entry name" value="Fibronectin type III"/>
    <property type="match status" value="1"/>
</dbReference>
<dbReference type="Pfam" id="PF13290">
    <property type="entry name" value="CHB_HEX_C_1"/>
    <property type="match status" value="2"/>
</dbReference>
<evidence type="ECO:0000313" key="6">
    <source>
        <dbReference type="Proteomes" id="UP000006048"/>
    </source>
</evidence>
<evidence type="ECO:0000256" key="2">
    <source>
        <dbReference type="SAM" id="SignalP"/>
    </source>
</evidence>
<feature type="domain" description="GH29D-like beta-sandwich" evidence="4">
    <location>
        <begin position="377"/>
        <end position="451"/>
    </location>
</feature>
<dbReference type="KEGG" id="tpx:Turpa_0715"/>
<dbReference type="Pfam" id="PF13205">
    <property type="entry name" value="Big_5"/>
    <property type="match status" value="2"/>
</dbReference>
<feature type="signal peptide" evidence="2">
    <location>
        <begin position="1"/>
        <end position="30"/>
    </location>
</feature>
<dbReference type="PATRIC" id="fig|869212.3.peg.690"/>
<dbReference type="InterPro" id="IPR013783">
    <property type="entry name" value="Ig-like_fold"/>
</dbReference>
<feature type="domain" description="SbsA Ig-like" evidence="3">
    <location>
        <begin position="455"/>
        <end position="568"/>
    </location>
</feature>
<dbReference type="STRING" id="869212.Turpa_0715"/>
<feature type="chain" id="PRO_5003685777" description="Fibronectin type III domain protein" evidence="2">
    <location>
        <begin position="31"/>
        <end position="774"/>
    </location>
</feature>
<dbReference type="InterPro" id="IPR059177">
    <property type="entry name" value="GH29D-like_dom"/>
</dbReference>
<proteinExistence type="predicted"/>
<keyword evidence="6" id="KW-1185">Reference proteome</keyword>
<evidence type="ECO:0008006" key="7">
    <source>
        <dbReference type="Google" id="ProtNLM"/>
    </source>
</evidence>
<evidence type="ECO:0000313" key="5">
    <source>
        <dbReference type="EMBL" id="AFM11366.1"/>
    </source>
</evidence>
<name>I4B259_TURPD</name>
<dbReference type="InterPro" id="IPR036116">
    <property type="entry name" value="FN3_sf"/>
</dbReference>
<dbReference type="EMBL" id="CP002959">
    <property type="protein sequence ID" value="AFM11366.1"/>
    <property type="molecule type" value="Genomic_DNA"/>
</dbReference>
<accession>I4B259</accession>
<keyword evidence="1 2" id="KW-0732">Signal</keyword>
<dbReference type="PROSITE" id="PS51257">
    <property type="entry name" value="PROKAR_LIPOPROTEIN"/>
    <property type="match status" value="1"/>
</dbReference>
<dbReference type="HOGENOM" id="CLU_361274_0_0_12"/>